<dbReference type="Proteomes" id="UP000545286">
    <property type="component" value="Unassembled WGS sequence"/>
</dbReference>
<comment type="caution">
    <text evidence="4">The sequence shown here is derived from an EMBL/GenBank/DDBJ whole genome shotgun (WGS) entry which is preliminary data.</text>
</comment>
<name>A0A7W4ULN3_9MICO</name>
<dbReference type="PANTHER" id="PTHR43762:SF1">
    <property type="entry name" value="D-ARABINONO-1,4-LACTONE OXIDASE"/>
    <property type="match status" value="1"/>
</dbReference>
<protein>
    <recommendedName>
        <fullName evidence="3">D-arabinono-1,4-lactone oxidase C-terminal domain-containing protein</fullName>
    </recommendedName>
</protein>
<evidence type="ECO:0000313" key="5">
    <source>
        <dbReference type="Proteomes" id="UP000545286"/>
    </source>
</evidence>
<evidence type="ECO:0000259" key="3">
    <source>
        <dbReference type="Pfam" id="PF04030"/>
    </source>
</evidence>
<feature type="domain" description="D-arabinono-1,4-lactone oxidase C-terminal" evidence="3">
    <location>
        <begin position="55"/>
        <end position="182"/>
    </location>
</feature>
<dbReference type="GO" id="GO:0080049">
    <property type="term" value="F:L-gulono-1,4-lactone dehydrogenase activity"/>
    <property type="evidence" value="ECO:0007669"/>
    <property type="project" value="TreeGrafter"/>
</dbReference>
<dbReference type="Gene3D" id="1.10.45.10">
    <property type="entry name" value="Vanillyl-alcohol Oxidase, Chain A, domain 4"/>
    <property type="match status" value="1"/>
</dbReference>
<evidence type="ECO:0000256" key="1">
    <source>
        <dbReference type="ARBA" id="ARBA00023002"/>
    </source>
</evidence>
<keyword evidence="5" id="KW-1185">Reference proteome</keyword>
<sequence>MKHVEVLVKISELALLILGDLDPDRHTSPGEPHPTGCPKSHFPIASTPSVGSELQSEHFVPLRHAGATLEAVRAHAPRLLTLLHVSELRTIAGDGLWLSPTQGEDVLCIAFTWKKVPGAVAELLVDIERSLTTFSARPHWGKLSSLDRDAISDLYPRLPEFCRLVTEFDPDRKFASPFSERVLDI</sequence>
<evidence type="ECO:0000256" key="2">
    <source>
        <dbReference type="SAM" id="MobiDB-lite"/>
    </source>
</evidence>
<accession>A0A7W4ULN3</accession>
<organism evidence="4 5">
    <name type="scientific">Pseudoclavibacter helvolus</name>
    <dbReference type="NCBI Taxonomy" id="255205"/>
    <lineage>
        <taxon>Bacteria</taxon>
        <taxon>Bacillati</taxon>
        <taxon>Actinomycetota</taxon>
        <taxon>Actinomycetes</taxon>
        <taxon>Micrococcales</taxon>
        <taxon>Microbacteriaceae</taxon>
        <taxon>Pseudoclavibacter</taxon>
    </lineage>
</organism>
<dbReference type="PANTHER" id="PTHR43762">
    <property type="entry name" value="L-GULONOLACTONE OXIDASE"/>
    <property type="match status" value="1"/>
</dbReference>
<evidence type="ECO:0000313" key="4">
    <source>
        <dbReference type="EMBL" id="MBB2956755.1"/>
    </source>
</evidence>
<gene>
    <name evidence="4" type="ORF">FHX72_000867</name>
</gene>
<dbReference type="GO" id="GO:0016020">
    <property type="term" value="C:membrane"/>
    <property type="evidence" value="ECO:0007669"/>
    <property type="project" value="InterPro"/>
</dbReference>
<dbReference type="Pfam" id="PF04030">
    <property type="entry name" value="ALO"/>
    <property type="match status" value="1"/>
</dbReference>
<keyword evidence="1" id="KW-0560">Oxidoreductase</keyword>
<feature type="region of interest" description="Disordered" evidence="2">
    <location>
        <begin position="24"/>
        <end position="44"/>
    </location>
</feature>
<dbReference type="EMBL" id="JACHWJ010000001">
    <property type="protein sequence ID" value="MBB2956755.1"/>
    <property type="molecule type" value="Genomic_DNA"/>
</dbReference>
<dbReference type="InterPro" id="IPR010031">
    <property type="entry name" value="FAD_lactone_oxidase-like"/>
</dbReference>
<dbReference type="GO" id="GO:0003885">
    <property type="term" value="F:D-arabinono-1,4-lactone oxidase activity"/>
    <property type="evidence" value="ECO:0007669"/>
    <property type="project" value="InterPro"/>
</dbReference>
<reference evidence="4 5" key="1">
    <citation type="submission" date="2020-08" db="EMBL/GenBank/DDBJ databases">
        <title>Sequencing the genomes of 1000 actinobacteria strains.</title>
        <authorList>
            <person name="Klenk H.-P."/>
        </authorList>
    </citation>
    <scope>NUCLEOTIDE SEQUENCE [LARGE SCALE GENOMIC DNA]</scope>
    <source>
        <strain evidence="4 5">DSM 20419</strain>
    </source>
</reference>
<dbReference type="InterPro" id="IPR016171">
    <property type="entry name" value="Vanillyl_alc_oxidase_C-sub2"/>
</dbReference>
<dbReference type="AlphaFoldDB" id="A0A7W4ULN3"/>
<proteinExistence type="predicted"/>
<dbReference type="InterPro" id="IPR007173">
    <property type="entry name" value="ALO_C"/>
</dbReference>
<dbReference type="Gene3D" id="3.30.70.2520">
    <property type="match status" value="1"/>
</dbReference>